<reference evidence="2" key="1">
    <citation type="submission" date="2020-03" db="EMBL/GenBank/DDBJ databases">
        <authorList>
            <person name="Weist P."/>
        </authorList>
    </citation>
    <scope>NUCLEOTIDE SEQUENCE</scope>
</reference>
<proteinExistence type="predicted"/>
<dbReference type="AlphaFoldDB" id="A0A9N7Z7D6"/>
<comment type="caution">
    <text evidence="2">The sequence shown here is derived from an EMBL/GenBank/DDBJ whole genome shotgun (WGS) entry which is preliminary data.</text>
</comment>
<organism evidence="2 3">
    <name type="scientific">Pleuronectes platessa</name>
    <name type="common">European plaice</name>
    <dbReference type="NCBI Taxonomy" id="8262"/>
    <lineage>
        <taxon>Eukaryota</taxon>
        <taxon>Metazoa</taxon>
        <taxon>Chordata</taxon>
        <taxon>Craniata</taxon>
        <taxon>Vertebrata</taxon>
        <taxon>Euteleostomi</taxon>
        <taxon>Actinopterygii</taxon>
        <taxon>Neopterygii</taxon>
        <taxon>Teleostei</taxon>
        <taxon>Neoteleostei</taxon>
        <taxon>Acanthomorphata</taxon>
        <taxon>Carangaria</taxon>
        <taxon>Pleuronectiformes</taxon>
        <taxon>Pleuronectoidei</taxon>
        <taxon>Pleuronectidae</taxon>
        <taxon>Pleuronectes</taxon>
    </lineage>
</organism>
<evidence type="ECO:0000313" key="2">
    <source>
        <dbReference type="EMBL" id="CAB1451424.1"/>
    </source>
</evidence>
<dbReference type="EMBL" id="CADEAL010004089">
    <property type="protein sequence ID" value="CAB1451424.1"/>
    <property type="molecule type" value="Genomic_DNA"/>
</dbReference>
<sequence length="165" mass="18384">MGGGNKRRKRKRGGWVMGGILSPDSPSDYLPLSCTCFLIFTSASCSRERRQKSEIEDSRRKAEEEEGGARKDSWHGREGDRKGKEWREAGGRPRMPRRNRVGGRGAGGGGERWHDATSKTSIKKHREDRAMKEVREKNQEERGGDAERREETASVGVGAAQAPCS</sequence>
<feature type="region of interest" description="Disordered" evidence="1">
    <location>
        <begin position="1"/>
        <end position="29"/>
    </location>
</feature>
<dbReference type="Proteomes" id="UP001153269">
    <property type="component" value="Unassembled WGS sequence"/>
</dbReference>
<feature type="compositionally biased region" description="Basic residues" evidence="1">
    <location>
        <begin position="1"/>
        <end position="13"/>
    </location>
</feature>
<keyword evidence="3" id="KW-1185">Reference proteome</keyword>
<evidence type="ECO:0000256" key="1">
    <source>
        <dbReference type="SAM" id="MobiDB-lite"/>
    </source>
</evidence>
<protein>
    <submittedName>
        <fullName evidence="2">Uncharacterized protein</fullName>
    </submittedName>
</protein>
<gene>
    <name evidence="2" type="ORF">PLEPLA_LOCUS39118</name>
</gene>
<evidence type="ECO:0000313" key="3">
    <source>
        <dbReference type="Proteomes" id="UP001153269"/>
    </source>
</evidence>
<feature type="region of interest" description="Disordered" evidence="1">
    <location>
        <begin position="45"/>
        <end position="165"/>
    </location>
</feature>
<accession>A0A9N7Z7D6</accession>
<feature type="compositionally biased region" description="Basic and acidic residues" evidence="1">
    <location>
        <begin position="125"/>
        <end position="152"/>
    </location>
</feature>
<feature type="compositionally biased region" description="Basic and acidic residues" evidence="1">
    <location>
        <begin position="46"/>
        <end position="91"/>
    </location>
</feature>
<name>A0A9N7Z7D6_PLEPL</name>